<reference evidence="3 4" key="1">
    <citation type="submission" date="2019-05" db="EMBL/GenBank/DDBJ databases">
        <title>Emergence of the Ug99 lineage of the wheat stem rust pathogen through somatic hybridization.</title>
        <authorList>
            <person name="Li F."/>
            <person name="Upadhyaya N.M."/>
            <person name="Sperschneider J."/>
            <person name="Matny O."/>
            <person name="Nguyen-Phuc H."/>
            <person name="Mago R."/>
            <person name="Raley C."/>
            <person name="Miller M.E."/>
            <person name="Silverstein K.A.T."/>
            <person name="Henningsen E."/>
            <person name="Hirsch C.D."/>
            <person name="Visser B."/>
            <person name="Pretorius Z.A."/>
            <person name="Steffenson B.J."/>
            <person name="Schwessinger B."/>
            <person name="Dodds P.N."/>
            <person name="Figueroa M."/>
        </authorList>
    </citation>
    <scope>NUCLEOTIDE SEQUENCE [LARGE SCALE GENOMIC DNA]</scope>
    <source>
        <strain evidence="1">21-0</strain>
        <strain evidence="2 4">Ug99</strain>
    </source>
</reference>
<dbReference type="Proteomes" id="UP000325313">
    <property type="component" value="Unassembled WGS sequence"/>
</dbReference>
<evidence type="ECO:0000313" key="3">
    <source>
        <dbReference type="Proteomes" id="UP000324748"/>
    </source>
</evidence>
<name>A0A5B0MK53_PUCGR</name>
<dbReference type="AlphaFoldDB" id="A0A5B0MK53"/>
<dbReference type="EMBL" id="VSWC01000145">
    <property type="protein sequence ID" value="KAA1076464.1"/>
    <property type="molecule type" value="Genomic_DNA"/>
</dbReference>
<dbReference type="Proteomes" id="UP000324748">
    <property type="component" value="Unassembled WGS sequence"/>
</dbReference>
<evidence type="ECO:0008006" key="5">
    <source>
        <dbReference type="Google" id="ProtNLM"/>
    </source>
</evidence>
<dbReference type="PANTHER" id="PTHR31912:SF34">
    <property type="entry name" value="NOTOCHORD-RELATED PROTEIN"/>
    <property type="match status" value="1"/>
</dbReference>
<dbReference type="OrthoDB" id="2246127at2759"/>
<comment type="caution">
    <text evidence="1">The sequence shown here is derived from an EMBL/GenBank/DDBJ whole genome shotgun (WGS) entry which is preliminary data.</text>
</comment>
<accession>A0A5B0MK53</accession>
<evidence type="ECO:0000313" key="4">
    <source>
        <dbReference type="Proteomes" id="UP000325313"/>
    </source>
</evidence>
<organism evidence="1 3">
    <name type="scientific">Puccinia graminis f. sp. tritici</name>
    <dbReference type="NCBI Taxonomy" id="56615"/>
    <lineage>
        <taxon>Eukaryota</taxon>
        <taxon>Fungi</taxon>
        <taxon>Dikarya</taxon>
        <taxon>Basidiomycota</taxon>
        <taxon>Pucciniomycotina</taxon>
        <taxon>Pucciniomycetes</taxon>
        <taxon>Pucciniales</taxon>
        <taxon>Pucciniaceae</taxon>
        <taxon>Puccinia</taxon>
    </lineage>
</organism>
<dbReference type="PANTHER" id="PTHR31912">
    <property type="entry name" value="IP13529P"/>
    <property type="match status" value="1"/>
</dbReference>
<gene>
    <name evidence="1" type="ORF">PGT21_007921</name>
    <name evidence="2" type="ORF">PGTUg99_007913</name>
</gene>
<proteinExistence type="predicted"/>
<dbReference type="EMBL" id="VDEP01000038">
    <property type="protein sequence ID" value="KAA1135500.1"/>
    <property type="molecule type" value="Genomic_DNA"/>
</dbReference>
<keyword evidence="3" id="KW-1185">Reference proteome</keyword>
<protein>
    <recommendedName>
        <fullName evidence="5">C2H2-type domain-containing protein</fullName>
    </recommendedName>
</protein>
<evidence type="ECO:0000313" key="1">
    <source>
        <dbReference type="EMBL" id="KAA1076464.1"/>
    </source>
</evidence>
<sequence>MELCLSFSFTVTSQSSSNIKFSESRNYSSTNMPRTEASKSNLDLDPTIFEECLDGKAKMYRCVLCGGRLFQKPNRHARLSRHQENLKCHHDSLVRSVNSGVVVEAEPSSSPASSRTTDPSVTENVQNIQQSDIEAWVPGGNYPPPSNADSTNECDQLNLDLSFIDQDEYFSHIPLGSPRSEFSSSTISEESDTGGWDGLLADDICPDVLPTEPVDQVKRRKAKSRVERGPWWPFRAKEYLISSLVIGHIRTIISRPMFNHVRMMFGLCLVCLPDWTTIRRGKYQLQKMLGVEVVASRSVLNTPLHYLSLKQSLAMEIANPWVAPHLQFYPEATEFKGVTRLSQSAKWLMELQPENRAQMVRQDQKDYYIYELVQLMSDRIVVPVYFYEEGGEMYAKCITPEIIVDAELGQLKFRIAKDLPFLSPALESIPTNQFYVEYPRMVYEDTLMSEICGDRLYEVDSGSTSFRQMPNKWREKAGGRIIRQMPISLYSDDTSGNTSKKWNKHISYYFTLASLPPHLTNQHFHCHFLCTSNSAGPMELAEAIVDDLIELQTEGVVAYDSSISEEVLVTSFLLCFLADTPMHAEITSTVMPANARSQCRSCDLAVGTISQRKTLAYLQFFLQISHDGVWIKNGARSWKGIKDNCYSVWEESKKPRSKTRVGELSTDLGIKDSINKAIYTYRYDILAKKGDATEANRTYLSRIELLDSSGPERLFNPFFRVADFNGCSDTPVEVLHVFLLGVVKYMVRDVMGRVKPQHLGLIEGRYRAFSTSSLNIPSLSPYYMAKHSSNLVGKEFKVVLQCAPFVLFGFMEEGERLAWMALCQLAPLVFQTCINNMDRYLEDLQFHIHKFLYYSFKNTAQWVNKPKFHMLLHLAESIRRFGPASLFATEKFESYNAVLRNVSVHSNRQSPGKDIAIMFANYKVMRHLTCGGLFPDPVDQARYTTANPAVSTLFGENVMIQKSMDFNSQTTGHGESAASAFPRAIKVKLAAKDKVEVPASLQAHLSGKKLYQVPGVQLDAHRVLKKGQFMLVGRRDDSGNISAGCIEHIWEARRRSQITYWVCYTEFDKAGIDDFYQMRMITRTSVKKFVHIGEVLASMNVQHNCHLGGCPVTYTGIVRIEREESEENNATVSHRDSLNFVVNSAELPGSAMLRQWAAVPRGENNDLIHMLHEGLARWHEGGGANAPGPISAIDPDLE</sequence>
<evidence type="ECO:0000313" key="2">
    <source>
        <dbReference type="EMBL" id="KAA1135500.1"/>
    </source>
</evidence>